<proteinExistence type="predicted"/>
<sequence length="145" mass="16105">MHASGDREICPHFNTFYEPEKRYKPPRSSLRGNPCSRRSEGPQGCSTKLGTLLSGGADQLFIKLFRWCASFNHTCSLVKKADETVTRMSLSAFIRPNTQKARATGVSTFECMFKTENISLDVGQACILSDGSDKTLPTVMDRLGY</sequence>
<evidence type="ECO:0000313" key="3">
    <source>
        <dbReference type="Proteomes" id="UP000198211"/>
    </source>
</evidence>
<dbReference type="Proteomes" id="UP000198211">
    <property type="component" value="Unassembled WGS sequence"/>
</dbReference>
<accession>A0A225V8S3</accession>
<feature type="region of interest" description="Disordered" evidence="1">
    <location>
        <begin position="20"/>
        <end position="42"/>
    </location>
</feature>
<comment type="caution">
    <text evidence="2">The sequence shown here is derived from an EMBL/GenBank/DDBJ whole genome shotgun (WGS) entry which is preliminary data.</text>
</comment>
<organism evidence="2 3">
    <name type="scientific">Phytophthora megakarya</name>
    <dbReference type="NCBI Taxonomy" id="4795"/>
    <lineage>
        <taxon>Eukaryota</taxon>
        <taxon>Sar</taxon>
        <taxon>Stramenopiles</taxon>
        <taxon>Oomycota</taxon>
        <taxon>Peronosporomycetes</taxon>
        <taxon>Peronosporales</taxon>
        <taxon>Peronosporaceae</taxon>
        <taxon>Phytophthora</taxon>
    </lineage>
</organism>
<protein>
    <submittedName>
        <fullName evidence="2">Uncharacterized protein</fullName>
    </submittedName>
</protein>
<evidence type="ECO:0000256" key="1">
    <source>
        <dbReference type="SAM" id="MobiDB-lite"/>
    </source>
</evidence>
<gene>
    <name evidence="2" type="ORF">PHMEG_00026861</name>
</gene>
<evidence type="ECO:0000313" key="2">
    <source>
        <dbReference type="EMBL" id="OWZ01702.1"/>
    </source>
</evidence>
<keyword evidence="3" id="KW-1185">Reference proteome</keyword>
<dbReference type="AlphaFoldDB" id="A0A225V8S3"/>
<reference evidence="3" key="1">
    <citation type="submission" date="2017-03" db="EMBL/GenBank/DDBJ databases">
        <title>Phytopthora megakarya and P. palmivora, two closely related causual agents of cacao black pod achieved similar genome size and gene model numbers by different mechanisms.</title>
        <authorList>
            <person name="Ali S."/>
            <person name="Shao J."/>
            <person name="Larry D.J."/>
            <person name="Kronmiller B."/>
            <person name="Shen D."/>
            <person name="Strem M.D."/>
            <person name="Melnick R.L."/>
            <person name="Guiltinan M.J."/>
            <person name="Tyler B.M."/>
            <person name="Meinhardt L.W."/>
            <person name="Bailey B.A."/>
        </authorList>
    </citation>
    <scope>NUCLEOTIDE SEQUENCE [LARGE SCALE GENOMIC DNA]</scope>
    <source>
        <strain evidence="3">zdho120</strain>
    </source>
</reference>
<dbReference type="EMBL" id="NBNE01006656">
    <property type="protein sequence ID" value="OWZ01702.1"/>
    <property type="molecule type" value="Genomic_DNA"/>
</dbReference>
<name>A0A225V8S3_9STRA</name>